<reference evidence="2" key="1">
    <citation type="submission" date="2022-12" db="EMBL/GenBank/DDBJ databases">
        <title>Paracoccus sp. EF6 isolated from a lake water.</title>
        <authorList>
            <person name="Liu H."/>
        </authorList>
    </citation>
    <scope>NUCLEOTIDE SEQUENCE</scope>
    <source>
        <strain evidence="2">EF6</strain>
    </source>
</reference>
<keyword evidence="1" id="KW-0472">Membrane</keyword>
<comment type="caution">
    <text evidence="2">The sequence shown here is derived from an EMBL/GenBank/DDBJ whole genome shotgun (WGS) entry which is preliminary data.</text>
</comment>
<feature type="transmembrane region" description="Helical" evidence="1">
    <location>
        <begin position="7"/>
        <end position="28"/>
    </location>
</feature>
<dbReference type="EMBL" id="JAPTYD010000024">
    <property type="protein sequence ID" value="MCZ0962862.1"/>
    <property type="molecule type" value="Genomic_DNA"/>
</dbReference>
<organism evidence="2 3">
    <name type="scientific">Paracoccus benzoatiresistens</name>
    <dbReference type="NCBI Taxonomy" id="2997341"/>
    <lineage>
        <taxon>Bacteria</taxon>
        <taxon>Pseudomonadati</taxon>
        <taxon>Pseudomonadota</taxon>
        <taxon>Alphaproteobacteria</taxon>
        <taxon>Rhodobacterales</taxon>
        <taxon>Paracoccaceae</taxon>
        <taxon>Paracoccus</taxon>
    </lineage>
</organism>
<dbReference type="Proteomes" id="UP001149822">
    <property type="component" value="Unassembled WGS sequence"/>
</dbReference>
<name>A0ABT4J8F0_9RHOB</name>
<protein>
    <submittedName>
        <fullName evidence="2">Uncharacterized protein</fullName>
    </submittedName>
</protein>
<dbReference type="RefSeq" id="WP_268942915.1">
    <property type="nucleotide sequence ID" value="NZ_JAPTYD010000024.1"/>
</dbReference>
<keyword evidence="3" id="KW-1185">Reference proteome</keyword>
<evidence type="ECO:0000313" key="2">
    <source>
        <dbReference type="EMBL" id="MCZ0962862.1"/>
    </source>
</evidence>
<evidence type="ECO:0000313" key="3">
    <source>
        <dbReference type="Proteomes" id="UP001149822"/>
    </source>
</evidence>
<gene>
    <name evidence="2" type="ORF">OU682_14670</name>
</gene>
<keyword evidence="1" id="KW-0812">Transmembrane</keyword>
<accession>A0ABT4J8F0</accession>
<evidence type="ECO:0000256" key="1">
    <source>
        <dbReference type="SAM" id="Phobius"/>
    </source>
</evidence>
<sequence>MGRLDPLNCIAWGSIGLGIILFWVWLALPLLPPSAEALQAAWEAVEAAGTLNGCKTLSLLPGECVAWAQEAR</sequence>
<keyword evidence="1" id="KW-1133">Transmembrane helix</keyword>
<proteinExistence type="predicted"/>